<dbReference type="InterPro" id="IPR050595">
    <property type="entry name" value="Bact_response_regulator"/>
</dbReference>
<keyword evidence="5" id="KW-1185">Reference proteome</keyword>
<feature type="domain" description="Response regulatory" evidence="3">
    <location>
        <begin position="4"/>
        <end position="118"/>
    </location>
</feature>
<name>A0A4P6JM82_KTERU</name>
<dbReference type="PANTHER" id="PTHR44591:SF3">
    <property type="entry name" value="RESPONSE REGULATORY DOMAIN-CONTAINING PROTEIN"/>
    <property type="match status" value="1"/>
</dbReference>
<dbReference type="SUPFAM" id="SSF52172">
    <property type="entry name" value="CheY-like"/>
    <property type="match status" value="1"/>
</dbReference>
<dbReference type="Proteomes" id="UP000290365">
    <property type="component" value="Chromosome"/>
</dbReference>
<dbReference type="OrthoDB" id="158957at2"/>
<evidence type="ECO:0000313" key="5">
    <source>
        <dbReference type="Proteomes" id="UP000290365"/>
    </source>
</evidence>
<gene>
    <name evidence="4" type="ORF">EPA93_10410</name>
</gene>
<sequence length="126" mass="13847">MGKTILIIDDDPDIVEAIQMTLEGTGYATVVTQKAEEALSKALECSPRLIILDLLLSGYDGRDIAQNLKNTDRTKTIPLLMISAHPDAEQRTKAVGADAFLAKPFDIYQLLAIVEELTEDFSKHDS</sequence>
<dbReference type="Pfam" id="PF00072">
    <property type="entry name" value="Response_reg"/>
    <property type="match status" value="1"/>
</dbReference>
<evidence type="ECO:0000313" key="4">
    <source>
        <dbReference type="EMBL" id="QBD76397.1"/>
    </source>
</evidence>
<evidence type="ECO:0000259" key="3">
    <source>
        <dbReference type="PROSITE" id="PS50110"/>
    </source>
</evidence>
<dbReference type="EMBL" id="CP035758">
    <property type="protein sequence ID" value="QBD76397.1"/>
    <property type="molecule type" value="Genomic_DNA"/>
</dbReference>
<dbReference type="AlphaFoldDB" id="A0A4P6JM82"/>
<dbReference type="InterPro" id="IPR011006">
    <property type="entry name" value="CheY-like_superfamily"/>
</dbReference>
<organism evidence="4 5">
    <name type="scientific">Ktedonosporobacter rubrisoli</name>
    <dbReference type="NCBI Taxonomy" id="2509675"/>
    <lineage>
        <taxon>Bacteria</taxon>
        <taxon>Bacillati</taxon>
        <taxon>Chloroflexota</taxon>
        <taxon>Ktedonobacteria</taxon>
        <taxon>Ktedonobacterales</taxon>
        <taxon>Ktedonosporobacteraceae</taxon>
        <taxon>Ktedonosporobacter</taxon>
    </lineage>
</organism>
<accession>A0A4P6JM82</accession>
<dbReference type="PROSITE" id="PS50110">
    <property type="entry name" value="RESPONSE_REGULATORY"/>
    <property type="match status" value="1"/>
</dbReference>
<dbReference type="RefSeq" id="WP_129887142.1">
    <property type="nucleotide sequence ID" value="NZ_CP035758.1"/>
</dbReference>
<dbReference type="GO" id="GO:0000160">
    <property type="term" value="P:phosphorelay signal transduction system"/>
    <property type="evidence" value="ECO:0007669"/>
    <property type="project" value="InterPro"/>
</dbReference>
<dbReference type="KEGG" id="kbs:EPA93_10410"/>
<evidence type="ECO:0000256" key="1">
    <source>
        <dbReference type="ARBA" id="ARBA00022553"/>
    </source>
</evidence>
<evidence type="ECO:0000256" key="2">
    <source>
        <dbReference type="PROSITE-ProRule" id="PRU00169"/>
    </source>
</evidence>
<protein>
    <submittedName>
        <fullName evidence="4">Response regulator</fullName>
    </submittedName>
</protein>
<dbReference type="Gene3D" id="3.40.50.2300">
    <property type="match status" value="1"/>
</dbReference>
<reference evidence="4 5" key="1">
    <citation type="submission" date="2019-01" db="EMBL/GenBank/DDBJ databases">
        <title>Ktedonosporobacter rubrisoli SCAWS-G2.</title>
        <authorList>
            <person name="Huang Y."/>
            <person name="Yan B."/>
        </authorList>
    </citation>
    <scope>NUCLEOTIDE SEQUENCE [LARGE SCALE GENOMIC DNA]</scope>
    <source>
        <strain evidence="4 5">SCAWS-G2</strain>
    </source>
</reference>
<proteinExistence type="predicted"/>
<dbReference type="InterPro" id="IPR001789">
    <property type="entry name" value="Sig_transdc_resp-reg_receiver"/>
</dbReference>
<dbReference type="PANTHER" id="PTHR44591">
    <property type="entry name" value="STRESS RESPONSE REGULATOR PROTEIN 1"/>
    <property type="match status" value="1"/>
</dbReference>
<keyword evidence="1 2" id="KW-0597">Phosphoprotein</keyword>
<feature type="modified residue" description="4-aspartylphosphate" evidence="2">
    <location>
        <position position="53"/>
    </location>
</feature>
<dbReference type="SMART" id="SM00448">
    <property type="entry name" value="REC"/>
    <property type="match status" value="1"/>
</dbReference>